<dbReference type="PANTHER" id="PTHR43245:SF55">
    <property type="entry name" value="NAD(P)-BINDING DOMAIN-CONTAINING PROTEIN"/>
    <property type="match status" value="1"/>
</dbReference>
<dbReference type="Gene3D" id="3.40.50.720">
    <property type="entry name" value="NAD(P)-binding Rossmann-like Domain"/>
    <property type="match status" value="2"/>
</dbReference>
<gene>
    <name evidence="4" type="ORF">DRW42_06085</name>
</gene>
<feature type="domain" description="Gfo/Idh/MocA-like oxidoreductase N-terminal" evidence="2">
    <location>
        <begin position="5"/>
        <end position="123"/>
    </location>
</feature>
<dbReference type="SUPFAM" id="SSF55347">
    <property type="entry name" value="Glyceraldehyde-3-phosphate dehydrogenase-like, C-terminal domain"/>
    <property type="match status" value="1"/>
</dbReference>
<evidence type="ECO:0000259" key="1">
    <source>
        <dbReference type="Pfam" id="PF01370"/>
    </source>
</evidence>
<reference evidence="4 5" key="1">
    <citation type="submission" date="2018-07" db="EMBL/GenBank/DDBJ databases">
        <title>A draft genome of a endophytic bacteria, a new species of Pedobacter.</title>
        <authorList>
            <person name="Zhang Z.D."/>
            <person name="Chen Z.J."/>
        </authorList>
    </citation>
    <scope>NUCLEOTIDE SEQUENCE [LARGE SCALE GENOMIC DNA]</scope>
    <source>
        <strain evidence="4 5">RS10</strain>
    </source>
</reference>
<dbReference type="EMBL" id="QNQU01000004">
    <property type="protein sequence ID" value="RBQ10004.1"/>
    <property type="molecule type" value="Genomic_DNA"/>
</dbReference>
<dbReference type="RefSeq" id="WP_113947939.1">
    <property type="nucleotide sequence ID" value="NZ_QNQU01000004.1"/>
</dbReference>
<dbReference type="Pfam" id="PF22725">
    <property type="entry name" value="GFO_IDH_MocA_C3"/>
    <property type="match status" value="1"/>
</dbReference>
<evidence type="ECO:0000259" key="2">
    <source>
        <dbReference type="Pfam" id="PF01408"/>
    </source>
</evidence>
<dbReference type="OrthoDB" id="9815825at2"/>
<comment type="caution">
    <text evidence="4">The sequence shown here is derived from an EMBL/GenBank/DDBJ whole genome shotgun (WGS) entry which is preliminary data.</text>
</comment>
<feature type="domain" description="NAD-dependent epimerase/dehydratase" evidence="1">
    <location>
        <begin position="333"/>
        <end position="550"/>
    </location>
</feature>
<feature type="domain" description="GFO/IDH/MocA-like oxidoreductase" evidence="3">
    <location>
        <begin position="143"/>
        <end position="245"/>
    </location>
</feature>
<evidence type="ECO:0008006" key="6">
    <source>
        <dbReference type="Google" id="ProtNLM"/>
    </source>
</evidence>
<organism evidence="4 5">
    <name type="scientific">Pedobacter miscanthi</name>
    <dbReference type="NCBI Taxonomy" id="2259170"/>
    <lineage>
        <taxon>Bacteria</taxon>
        <taxon>Pseudomonadati</taxon>
        <taxon>Bacteroidota</taxon>
        <taxon>Sphingobacteriia</taxon>
        <taxon>Sphingobacteriales</taxon>
        <taxon>Sphingobacteriaceae</taxon>
        <taxon>Pedobacter</taxon>
    </lineage>
</organism>
<dbReference type="GO" id="GO:0000166">
    <property type="term" value="F:nucleotide binding"/>
    <property type="evidence" value="ECO:0007669"/>
    <property type="project" value="InterPro"/>
</dbReference>
<dbReference type="InterPro" id="IPR036291">
    <property type="entry name" value="NAD(P)-bd_dom_sf"/>
</dbReference>
<name>A0A366L9N5_9SPHI</name>
<dbReference type="PANTHER" id="PTHR43245">
    <property type="entry name" value="BIFUNCTIONAL POLYMYXIN RESISTANCE PROTEIN ARNA"/>
    <property type="match status" value="1"/>
</dbReference>
<evidence type="ECO:0000259" key="3">
    <source>
        <dbReference type="Pfam" id="PF22725"/>
    </source>
</evidence>
<dbReference type="Pfam" id="PF01408">
    <property type="entry name" value="GFO_IDH_MocA"/>
    <property type="match status" value="1"/>
</dbReference>
<dbReference type="InterPro" id="IPR050177">
    <property type="entry name" value="Lipid_A_modif_metabolic_enz"/>
</dbReference>
<dbReference type="InterPro" id="IPR000683">
    <property type="entry name" value="Gfo/Idh/MocA-like_OxRdtase_N"/>
</dbReference>
<keyword evidence="5" id="KW-1185">Reference proteome</keyword>
<dbReference type="Gene3D" id="3.90.25.10">
    <property type="entry name" value="UDP-galactose 4-epimerase, domain 1"/>
    <property type="match status" value="1"/>
</dbReference>
<proteinExistence type="predicted"/>
<accession>A0A366L9N5</accession>
<dbReference type="Gene3D" id="3.30.360.10">
    <property type="entry name" value="Dihydrodipicolinate Reductase, domain 2"/>
    <property type="match status" value="1"/>
</dbReference>
<sequence>MGDKKWLVLGGGAVFQEYYLKAFAHLGLLKSITVVELNENVCKLLSEKDISVIQMGFDEFFDQNNLKFDFAVITLPNYLHEPAIAHCLADNIAVLCEKPVALTTAACDRIIRLESQSAKHVYTGMVRRYMPSYQALSKSLALVGKINTVKVEDGNPYAWVADSYAFFDPKNGGVLADMGVHYLDLLYHLFDDLVPVNYQDDYEGGVEANTLYHLKNADNTHISLKLSRTEKLKNTFEIIGEKGRIWMEKDNFESCFFSPDEQVIHEIRLENAFADKTLKYIFEACFVEQLSRFASNHGSLVKMDEAKAVINLIEWAYNQRRTIALYENGSSFLITGGTGFIGTALIEKLWKDGVRNITAPVRGYKNCAPIARFGIALPKVDLLNYNAVEKALSGKKYLVHLAYSTDGKDAYNINIEATKNLVKAACKQGVEAIVILSTMNVYGFPNGMVDENTVHKPAGGTYGKTKKIMQQWCLDFAKSQHKTRIVLLNPTCVFGPNGKTYTTLPLVLAKSNRFCWIDDGQGLANVVYIDNLLDAILKALEVKAAHGKNFIINDGVMTWKDFLTPLLQGYGNKIESLTTKTLLSQNFKEKTSIKKIVRYLLANYEFVGLINQHPFFGKIKKNIFNLVPKFRNRLDGQREVEWLTIGSENLTDNSTAPFNPPVWLNEIYGNTQSTFLAEKAKEILGWKPTVDLDEAIKRTSTWLKKIN</sequence>
<dbReference type="InterPro" id="IPR001509">
    <property type="entry name" value="Epimerase_deHydtase"/>
</dbReference>
<dbReference type="Pfam" id="PF01370">
    <property type="entry name" value="Epimerase"/>
    <property type="match status" value="1"/>
</dbReference>
<protein>
    <recommendedName>
        <fullName evidence="6">NAD-dependent epimerase/dehydratase domain-containing protein</fullName>
    </recommendedName>
</protein>
<dbReference type="SUPFAM" id="SSF51735">
    <property type="entry name" value="NAD(P)-binding Rossmann-fold domains"/>
    <property type="match status" value="2"/>
</dbReference>
<evidence type="ECO:0000313" key="5">
    <source>
        <dbReference type="Proteomes" id="UP000252081"/>
    </source>
</evidence>
<dbReference type="InterPro" id="IPR055170">
    <property type="entry name" value="GFO_IDH_MocA-like_dom"/>
</dbReference>
<dbReference type="Proteomes" id="UP000252081">
    <property type="component" value="Unassembled WGS sequence"/>
</dbReference>
<evidence type="ECO:0000313" key="4">
    <source>
        <dbReference type="EMBL" id="RBQ10004.1"/>
    </source>
</evidence>
<dbReference type="AlphaFoldDB" id="A0A366L9N5"/>